<keyword evidence="2" id="KW-0285">Flavoprotein</keyword>
<keyword evidence="8" id="KW-1185">Reference proteome</keyword>
<dbReference type="GO" id="GO:0071949">
    <property type="term" value="F:FAD binding"/>
    <property type="evidence" value="ECO:0007669"/>
    <property type="project" value="InterPro"/>
</dbReference>
<dbReference type="InterPro" id="IPR036188">
    <property type="entry name" value="FAD/NAD-bd_sf"/>
</dbReference>
<feature type="domain" description="FAD-binding" evidence="6">
    <location>
        <begin position="122"/>
        <end position="368"/>
    </location>
</feature>
<dbReference type="PRINTS" id="PR00420">
    <property type="entry name" value="RNGMNOXGNASE"/>
</dbReference>
<evidence type="ECO:0000256" key="3">
    <source>
        <dbReference type="ARBA" id="ARBA00022827"/>
    </source>
</evidence>
<gene>
    <name evidence="7" type="ORF">FB567DRAFT_542262</name>
</gene>
<dbReference type="Pfam" id="PF01494">
    <property type="entry name" value="FAD_binding_3"/>
    <property type="match status" value="1"/>
</dbReference>
<comment type="caution">
    <text evidence="7">The sequence shown here is derived from an EMBL/GenBank/DDBJ whole genome shotgun (WGS) entry which is preliminary data.</text>
</comment>
<organism evidence="7 8">
    <name type="scientific">Paraphoma chrysanthemicola</name>
    <dbReference type="NCBI Taxonomy" id="798071"/>
    <lineage>
        <taxon>Eukaryota</taxon>
        <taxon>Fungi</taxon>
        <taxon>Dikarya</taxon>
        <taxon>Ascomycota</taxon>
        <taxon>Pezizomycotina</taxon>
        <taxon>Dothideomycetes</taxon>
        <taxon>Pleosporomycetidae</taxon>
        <taxon>Pleosporales</taxon>
        <taxon>Pleosporineae</taxon>
        <taxon>Phaeosphaeriaceae</taxon>
        <taxon>Paraphoma</taxon>
    </lineage>
</organism>
<keyword evidence="5" id="KW-0503">Monooxygenase</keyword>
<dbReference type="AlphaFoldDB" id="A0A8K0QR45"/>
<dbReference type="GO" id="GO:0004497">
    <property type="term" value="F:monooxygenase activity"/>
    <property type="evidence" value="ECO:0007669"/>
    <property type="project" value="UniProtKB-KW"/>
</dbReference>
<dbReference type="PANTHER" id="PTHR47178:SF2">
    <property type="entry name" value="FAD-BINDING DOMAIN-CONTAINING PROTEIN"/>
    <property type="match status" value="1"/>
</dbReference>
<evidence type="ECO:0000259" key="6">
    <source>
        <dbReference type="Pfam" id="PF01494"/>
    </source>
</evidence>
<evidence type="ECO:0000313" key="8">
    <source>
        <dbReference type="Proteomes" id="UP000813461"/>
    </source>
</evidence>
<evidence type="ECO:0000256" key="1">
    <source>
        <dbReference type="ARBA" id="ARBA00001974"/>
    </source>
</evidence>
<evidence type="ECO:0000256" key="4">
    <source>
        <dbReference type="ARBA" id="ARBA00023002"/>
    </source>
</evidence>
<evidence type="ECO:0000313" key="7">
    <source>
        <dbReference type="EMBL" id="KAH7066502.1"/>
    </source>
</evidence>
<dbReference type="PANTHER" id="PTHR47178">
    <property type="entry name" value="MONOOXYGENASE, FAD-BINDING"/>
    <property type="match status" value="1"/>
</dbReference>
<reference evidence="7" key="1">
    <citation type="journal article" date="2021" name="Nat. Commun.">
        <title>Genetic determinants of endophytism in the Arabidopsis root mycobiome.</title>
        <authorList>
            <person name="Mesny F."/>
            <person name="Miyauchi S."/>
            <person name="Thiergart T."/>
            <person name="Pickel B."/>
            <person name="Atanasova L."/>
            <person name="Karlsson M."/>
            <person name="Huettel B."/>
            <person name="Barry K.W."/>
            <person name="Haridas S."/>
            <person name="Chen C."/>
            <person name="Bauer D."/>
            <person name="Andreopoulos W."/>
            <person name="Pangilinan J."/>
            <person name="LaButti K."/>
            <person name="Riley R."/>
            <person name="Lipzen A."/>
            <person name="Clum A."/>
            <person name="Drula E."/>
            <person name="Henrissat B."/>
            <person name="Kohler A."/>
            <person name="Grigoriev I.V."/>
            <person name="Martin F.M."/>
            <person name="Hacquard S."/>
        </authorList>
    </citation>
    <scope>NUCLEOTIDE SEQUENCE</scope>
    <source>
        <strain evidence="7">MPI-SDFR-AT-0120</strain>
    </source>
</reference>
<keyword evidence="4" id="KW-0560">Oxidoreductase</keyword>
<evidence type="ECO:0000256" key="2">
    <source>
        <dbReference type="ARBA" id="ARBA00022630"/>
    </source>
</evidence>
<sequence>MTVTDAKDLHVLIVGAGTTGLLIAQGLKKSSIRFTLYESETPSTYLTRPREWGMTLHWGASHIQSCLPPHLANRFHEAYADPTQSPGATTGLPVYNGKTGEPIMEIGAEKPCRVSRRKMRALFAEGIDVQYGKEVRSAEVGMNGSVKVEFSDGTSATGDVLVGCDGAKSRIRTSICGPVEAALTEVPISMFNFPYKFEAELARRIRDMNELFITSIHPENGMMFWLSIQDVPTSTPSDPSTWTFQVLQSWHDSTVPAHYDLSTNTGRMSFFKHRASEWAEPWRSAGLAIAPDTQLPLDKSTYWARCAKWDNRGGRMTLAGDAAHPMTPHRGQGLNNALQDAANFVAAIKSVVSGEMGFREAIDGFDAEVLERGKVEMEISLKQTMFIHDWDTLMQSPMVGMGLRQAT</sequence>
<comment type="cofactor">
    <cofactor evidence="1">
        <name>FAD</name>
        <dbReference type="ChEBI" id="CHEBI:57692"/>
    </cofactor>
</comment>
<evidence type="ECO:0000256" key="5">
    <source>
        <dbReference type="ARBA" id="ARBA00023033"/>
    </source>
</evidence>
<proteinExistence type="predicted"/>
<accession>A0A8K0QR45</accession>
<dbReference type="InterPro" id="IPR002938">
    <property type="entry name" value="FAD-bd"/>
</dbReference>
<dbReference type="Gene3D" id="3.50.50.60">
    <property type="entry name" value="FAD/NAD(P)-binding domain"/>
    <property type="match status" value="1"/>
</dbReference>
<dbReference type="OrthoDB" id="47494at2759"/>
<dbReference type="Pfam" id="PF13450">
    <property type="entry name" value="NAD_binding_8"/>
    <property type="match status" value="1"/>
</dbReference>
<dbReference type="Proteomes" id="UP000813461">
    <property type="component" value="Unassembled WGS sequence"/>
</dbReference>
<dbReference type="EMBL" id="JAGMVJ010000039">
    <property type="protein sequence ID" value="KAH7066502.1"/>
    <property type="molecule type" value="Genomic_DNA"/>
</dbReference>
<protein>
    <recommendedName>
        <fullName evidence="6">FAD-binding domain-containing protein</fullName>
    </recommendedName>
</protein>
<dbReference type="SUPFAM" id="SSF51905">
    <property type="entry name" value="FAD/NAD(P)-binding domain"/>
    <property type="match status" value="1"/>
</dbReference>
<keyword evidence="3" id="KW-0274">FAD</keyword>
<name>A0A8K0QR45_9PLEO</name>